<keyword evidence="5 9" id="KW-0798">TonB box</keyword>
<protein>
    <submittedName>
        <fullName evidence="14">TonB-dependent receptor</fullName>
    </submittedName>
</protein>
<dbReference type="GO" id="GO:0015344">
    <property type="term" value="F:siderophore uptake transmembrane transporter activity"/>
    <property type="evidence" value="ECO:0007669"/>
    <property type="project" value="TreeGrafter"/>
</dbReference>
<dbReference type="GO" id="GO:0009279">
    <property type="term" value="C:cell outer membrane"/>
    <property type="evidence" value="ECO:0007669"/>
    <property type="project" value="UniProtKB-SubCell"/>
</dbReference>
<dbReference type="InterPro" id="IPR012910">
    <property type="entry name" value="Plug_dom"/>
</dbReference>
<evidence type="ECO:0000256" key="9">
    <source>
        <dbReference type="RuleBase" id="RU003357"/>
    </source>
</evidence>
<keyword evidence="6 8" id="KW-0472">Membrane</keyword>
<dbReference type="Pfam" id="PF00593">
    <property type="entry name" value="TonB_dep_Rec_b-barrel"/>
    <property type="match status" value="1"/>
</dbReference>
<dbReference type="PANTHER" id="PTHR30069">
    <property type="entry name" value="TONB-DEPENDENT OUTER MEMBRANE RECEPTOR"/>
    <property type="match status" value="1"/>
</dbReference>
<feature type="signal peptide" evidence="11">
    <location>
        <begin position="1"/>
        <end position="27"/>
    </location>
</feature>
<organism evidence="14">
    <name type="scientific">Methylophaga aminisulfidivorans</name>
    <dbReference type="NCBI Taxonomy" id="230105"/>
    <lineage>
        <taxon>Bacteria</taxon>
        <taxon>Pseudomonadati</taxon>
        <taxon>Pseudomonadota</taxon>
        <taxon>Gammaproteobacteria</taxon>
        <taxon>Thiotrichales</taxon>
        <taxon>Piscirickettsiaceae</taxon>
        <taxon>Methylophaga</taxon>
    </lineage>
</organism>
<dbReference type="SUPFAM" id="SSF56935">
    <property type="entry name" value="Porins"/>
    <property type="match status" value="1"/>
</dbReference>
<comment type="caution">
    <text evidence="14">The sequence shown here is derived from an EMBL/GenBank/DDBJ whole genome shotgun (WGS) entry which is preliminary data.</text>
</comment>
<comment type="subcellular location">
    <subcellularLocation>
        <location evidence="1 8">Cell outer membrane</location>
        <topology evidence="1 8">Multi-pass membrane protein</topology>
    </subcellularLocation>
</comment>
<evidence type="ECO:0000259" key="13">
    <source>
        <dbReference type="Pfam" id="PF07715"/>
    </source>
</evidence>
<dbReference type="Proteomes" id="UP000886384">
    <property type="component" value="Unassembled WGS sequence"/>
</dbReference>
<keyword evidence="4 8" id="KW-0812">Transmembrane</keyword>
<keyword evidence="3 8" id="KW-1134">Transmembrane beta strand</keyword>
<evidence type="ECO:0000256" key="5">
    <source>
        <dbReference type="ARBA" id="ARBA00023077"/>
    </source>
</evidence>
<sequence length="678" mass="74776">MERNMHKSPILCLSLFISLAIGGVAHAEHVTLPEMSVTGIAGEMSPYPVNSINTASPDSGELFKTLPGASINRNGPLTSIVQYRGMYSDRVNVMVDGVRLSSAGPNRMDSPLSYLPSSRLQNISIYRGLAPVSSGIETIGGTVKAESKKADFALSDEPEIHGNLNSSYASNGDVRSSGITTSIATSQHRVQISGSLDRSHDQEFDGGTIDGTQAERDTAGISYGFKQNNTEFALDYDHHDTEDTGTPALPMDILWARGNTAKAAIKHSFENGDVLNAKLFYQDADHRMSNNRFRAVPSGSPFRYSDSDVISQGINLSYQMQDWNVGFDADQATYNADIFDPTNASFKVKNFNNAERDRLSVFLEWNPRLNENWKMESGIRISHIEMDADQVSTTAPMAMMQNLARNFNEADRSKTDTLADIVVKFTRRLNSSLDLEMGAAKKQRAPSYQERYLWAPLQSTSGLADGRTYVGDINLDPETAYQLELGLDWHSAKAGVSPRIFYHRVNDYIQGVASSSAPSGALQFANVDAELFGLDANWYVSLTNEWQLDGTVSYVHGERRDTSDNLYRIAPLSASTKLSYVQPQWRVGIEAETVASQNKVSAENDEQKTSGYAIFNLSSEYKINDSFSLSAGVDNLFDRFYRDHLAGYNRVSGNEDIAVGERLPGLGRSLYIGLNVDW</sequence>
<feature type="domain" description="TonB-dependent receptor plug" evidence="13">
    <location>
        <begin position="56"/>
        <end position="142"/>
    </location>
</feature>
<dbReference type="InterPro" id="IPR000531">
    <property type="entry name" value="Beta-barrel_TonB"/>
</dbReference>
<name>A0A7C1VPJ1_9GAMM</name>
<evidence type="ECO:0000256" key="4">
    <source>
        <dbReference type="ARBA" id="ARBA00022692"/>
    </source>
</evidence>
<gene>
    <name evidence="14" type="ORF">ENI26_03705</name>
</gene>
<dbReference type="PANTHER" id="PTHR30069:SF49">
    <property type="entry name" value="OUTER MEMBRANE PROTEIN C"/>
    <property type="match status" value="1"/>
</dbReference>
<keyword evidence="11" id="KW-0732">Signal</keyword>
<evidence type="ECO:0000256" key="6">
    <source>
        <dbReference type="ARBA" id="ARBA00023136"/>
    </source>
</evidence>
<evidence type="ECO:0000256" key="10">
    <source>
        <dbReference type="SAM" id="MobiDB-lite"/>
    </source>
</evidence>
<dbReference type="InterPro" id="IPR037066">
    <property type="entry name" value="Plug_dom_sf"/>
</dbReference>
<evidence type="ECO:0000256" key="7">
    <source>
        <dbReference type="ARBA" id="ARBA00023237"/>
    </source>
</evidence>
<dbReference type="EMBL" id="DRHY01000082">
    <property type="protein sequence ID" value="HEC73462.1"/>
    <property type="molecule type" value="Genomic_DNA"/>
</dbReference>
<evidence type="ECO:0000313" key="14">
    <source>
        <dbReference type="EMBL" id="HEC73462.1"/>
    </source>
</evidence>
<keyword evidence="2 8" id="KW-0813">Transport</keyword>
<evidence type="ECO:0000256" key="8">
    <source>
        <dbReference type="PROSITE-ProRule" id="PRU01360"/>
    </source>
</evidence>
<evidence type="ECO:0000259" key="12">
    <source>
        <dbReference type="Pfam" id="PF00593"/>
    </source>
</evidence>
<feature type="chain" id="PRO_5028331003" evidence="11">
    <location>
        <begin position="28"/>
        <end position="678"/>
    </location>
</feature>
<evidence type="ECO:0000256" key="1">
    <source>
        <dbReference type="ARBA" id="ARBA00004571"/>
    </source>
</evidence>
<dbReference type="Gene3D" id="2.170.130.10">
    <property type="entry name" value="TonB-dependent receptor, plug domain"/>
    <property type="match status" value="1"/>
</dbReference>
<evidence type="ECO:0000256" key="2">
    <source>
        <dbReference type="ARBA" id="ARBA00022448"/>
    </source>
</evidence>
<dbReference type="InterPro" id="IPR039426">
    <property type="entry name" value="TonB-dep_rcpt-like"/>
</dbReference>
<dbReference type="GO" id="GO:0044718">
    <property type="term" value="P:siderophore transmembrane transport"/>
    <property type="evidence" value="ECO:0007669"/>
    <property type="project" value="TreeGrafter"/>
</dbReference>
<reference evidence="14" key="1">
    <citation type="journal article" date="2020" name="mSystems">
        <title>Genome- and Community-Level Interaction Insights into Carbon Utilization and Element Cycling Functions of Hydrothermarchaeota in Hydrothermal Sediment.</title>
        <authorList>
            <person name="Zhou Z."/>
            <person name="Liu Y."/>
            <person name="Xu W."/>
            <person name="Pan J."/>
            <person name="Luo Z.H."/>
            <person name="Li M."/>
        </authorList>
    </citation>
    <scope>NUCLEOTIDE SEQUENCE [LARGE SCALE GENOMIC DNA]</scope>
    <source>
        <strain evidence="14">HyVt-380</strain>
    </source>
</reference>
<evidence type="ECO:0000256" key="3">
    <source>
        <dbReference type="ARBA" id="ARBA00022452"/>
    </source>
</evidence>
<comment type="similarity">
    <text evidence="8 9">Belongs to the TonB-dependent receptor family.</text>
</comment>
<keyword evidence="7 8" id="KW-0998">Cell outer membrane</keyword>
<dbReference type="Gene3D" id="2.40.170.20">
    <property type="entry name" value="TonB-dependent receptor, beta-barrel domain"/>
    <property type="match status" value="1"/>
</dbReference>
<feature type="domain" description="TonB-dependent receptor-like beta-barrel" evidence="12">
    <location>
        <begin position="215"/>
        <end position="636"/>
    </location>
</feature>
<dbReference type="Pfam" id="PF07715">
    <property type="entry name" value="Plug"/>
    <property type="match status" value="1"/>
</dbReference>
<keyword evidence="14" id="KW-0675">Receptor</keyword>
<dbReference type="InterPro" id="IPR036942">
    <property type="entry name" value="Beta-barrel_TonB_sf"/>
</dbReference>
<proteinExistence type="inferred from homology"/>
<accession>A0A7C1VPJ1</accession>
<dbReference type="AlphaFoldDB" id="A0A7C1VPJ1"/>
<feature type="region of interest" description="Disordered" evidence="10">
    <location>
        <begin position="194"/>
        <end position="213"/>
    </location>
</feature>
<dbReference type="PROSITE" id="PS52016">
    <property type="entry name" value="TONB_DEPENDENT_REC_3"/>
    <property type="match status" value="1"/>
</dbReference>
<evidence type="ECO:0000256" key="11">
    <source>
        <dbReference type="SAM" id="SignalP"/>
    </source>
</evidence>